<protein>
    <submittedName>
        <fullName evidence="2">Uncharacterized protein</fullName>
    </submittedName>
</protein>
<feature type="compositionally biased region" description="Basic and acidic residues" evidence="1">
    <location>
        <begin position="69"/>
        <end position="79"/>
    </location>
</feature>
<dbReference type="Proteomes" id="UP001153269">
    <property type="component" value="Unassembled WGS sequence"/>
</dbReference>
<feature type="region of interest" description="Disordered" evidence="1">
    <location>
        <begin position="45"/>
        <end position="91"/>
    </location>
</feature>
<evidence type="ECO:0000313" key="2">
    <source>
        <dbReference type="EMBL" id="CAB1436006.1"/>
    </source>
</evidence>
<reference evidence="2" key="1">
    <citation type="submission" date="2020-03" db="EMBL/GenBank/DDBJ databases">
        <authorList>
            <person name="Weist P."/>
        </authorList>
    </citation>
    <scope>NUCLEOTIDE SEQUENCE</scope>
</reference>
<name>A0A9N7URZ0_PLEPL</name>
<sequence>MSKVAKVNVDRQRRNASRFLPAPRLNEPTFNRTLLVNNFAARASQERLSAERPSTGTMQPETGGGVLEHVPRDYRKPHSEPPGYSRGPTRHRATVCPLPLPPTPAGKPGTDCYEANKRAADREPAARRHHLARAEEGALACDLPRPQALLLGEISAASRMGCHMQYCLSRCHEASSPRTSPNEPELRAVALTYPDRRLCFLRLSTRSPAVPLLLSPLLFPQCYPVILLTCFSSALKNSRSHQHPLVLPFCFSSALKNSRSHQHPLALPSCFSAALKNSRSHQHPVYLPCPTLNKRY</sequence>
<gene>
    <name evidence="2" type="ORF">PLEPLA_LOCUS24020</name>
</gene>
<accession>A0A9N7URZ0</accession>
<dbReference type="EMBL" id="CADEAL010001841">
    <property type="protein sequence ID" value="CAB1436006.1"/>
    <property type="molecule type" value="Genomic_DNA"/>
</dbReference>
<organism evidence="2 3">
    <name type="scientific">Pleuronectes platessa</name>
    <name type="common">European plaice</name>
    <dbReference type="NCBI Taxonomy" id="8262"/>
    <lineage>
        <taxon>Eukaryota</taxon>
        <taxon>Metazoa</taxon>
        <taxon>Chordata</taxon>
        <taxon>Craniata</taxon>
        <taxon>Vertebrata</taxon>
        <taxon>Euteleostomi</taxon>
        <taxon>Actinopterygii</taxon>
        <taxon>Neopterygii</taxon>
        <taxon>Teleostei</taxon>
        <taxon>Neoteleostei</taxon>
        <taxon>Acanthomorphata</taxon>
        <taxon>Carangaria</taxon>
        <taxon>Pleuronectiformes</taxon>
        <taxon>Pleuronectoidei</taxon>
        <taxon>Pleuronectidae</taxon>
        <taxon>Pleuronectes</taxon>
    </lineage>
</organism>
<evidence type="ECO:0000313" key="3">
    <source>
        <dbReference type="Proteomes" id="UP001153269"/>
    </source>
</evidence>
<proteinExistence type="predicted"/>
<comment type="caution">
    <text evidence="2">The sequence shown here is derived from an EMBL/GenBank/DDBJ whole genome shotgun (WGS) entry which is preliminary data.</text>
</comment>
<evidence type="ECO:0000256" key="1">
    <source>
        <dbReference type="SAM" id="MobiDB-lite"/>
    </source>
</evidence>
<dbReference type="AlphaFoldDB" id="A0A9N7URZ0"/>
<keyword evidence="3" id="KW-1185">Reference proteome</keyword>